<accession>A0A813LXF9</accession>
<evidence type="ECO:0000313" key="6">
    <source>
        <dbReference type="Proteomes" id="UP000654075"/>
    </source>
</evidence>
<dbReference type="PIRSF" id="PIRSF016393">
    <property type="entry name" value="Enh_rudimentary"/>
    <property type="match status" value="1"/>
</dbReference>
<name>A0A813LXF9_POLGL</name>
<dbReference type="Proteomes" id="UP000626109">
    <property type="component" value="Unassembled WGS sequence"/>
</dbReference>
<dbReference type="Gene3D" id="3.30.2260.10">
    <property type="entry name" value="Enhancer of rudimentary"/>
    <property type="match status" value="1"/>
</dbReference>
<evidence type="ECO:0000313" key="5">
    <source>
        <dbReference type="Proteomes" id="UP000626109"/>
    </source>
</evidence>
<dbReference type="SUPFAM" id="SSF143875">
    <property type="entry name" value="ERH-like"/>
    <property type="match status" value="1"/>
</dbReference>
<dbReference type="Proteomes" id="UP000654075">
    <property type="component" value="Unassembled WGS sequence"/>
</dbReference>
<dbReference type="OMA" id="ESRTWSD"/>
<evidence type="ECO:0000313" key="3">
    <source>
        <dbReference type="EMBL" id="CAE8631740.1"/>
    </source>
</evidence>
<keyword evidence="6" id="KW-1185">Reference proteome</keyword>
<comment type="function">
    <text evidence="2">May have a role in the cell cycle.</text>
</comment>
<sequence length="106" mass="11992">MATDRRRHTIVLVQFDEAKDARTYLDFAGVPEALDGVCQLYEQSLKAANPGLRSTTYDVTDLFSFMDGLGDLCCLVLNLATGAYVPHNREWLKARVFEHLKNQVQQ</sequence>
<dbReference type="EMBL" id="CAJNNW010037405">
    <property type="protein sequence ID" value="CAE8741586.1"/>
    <property type="molecule type" value="Genomic_DNA"/>
</dbReference>
<comment type="similarity">
    <text evidence="1 2">Belongs to the E(R) family.</text>
</comment>
<reference evidence="4" key="1">
    <citation type="submission" date="2021-02" db="EMBL/GenBank/DDBJ databases">
        <authorList>
            <person name="Dougan E. K."/>
            <person name="Rhodes N."/>
            <person name="Thang M."/>
            <person name="Chan C."/>
        </authorList>
    </citation>
    <scope>NUCLEOTIDE SEQUENCE</scope>
</reference>
<organism evidence="4 5">
    <name type="scientific">Polarella glacialis</name>
    <name type="common">Dinoflagellate</name>
    <dbReference type="NCBI Taxonomy" id="89957"/>
    <lineage>
        <taxon>Eukaryota</taxon>
        <taxon>Sar</taxon>
        <taxon>Alveolata</taxon>
        <taxon>Dinophyceae</taxon>
        <taxon>Suessiales</taxon>
        <taxon>Suessiaceae</taxon>
        <taxon>Polarella</taxon>
    </lineage>
</organism>
<protein>
    <recommendedName>
        <fullName evidence="2">Enhancer of rudimentary homolog</fullName>
    </recommendedName>
</protein>
<dbReference type="AlphaFoldDB" id="A0A813LXF9"/>
<evidence type="ECO:0000256" key="1">
    <source>
        <dbReference type="ARBA" id="ARBA00007491"/>
    </source>
</evidence>
<gene>
    <name evidence="3" type="ORF">PGLA1383_LOCUS47738</name>
    <name evidence="4" type="ORF">PGLA2088_LOCUS50557</name>
</gene>
<evidence type="ECO:0000256" key="2">
    <source>
        <dbReference type="PIRNR" id="PIRNR016393"/>
    </source>
</evidence>
<dbReference type="EMBL" id="CAJNNV010030193">
    <property type="protein sequence ID" value="CAE8631740.1"/>
    <property type="molecule type" value="Genomic_DNA"/>
</dbReference>
<dbReference type="PANTHER" id="PTHR12373:SF0">
    <property type="entry name" value="ENHANCER OF RUDIMENTARY HOMOLOG"/>
    <property type="match status" value="1"/>
</dbReference>
<comment type="caution">
    <text evidence="4">The sequence shown here is derived from an EMBL/GenBank/DDBJ whole genome shotgun (WGS) entry which is preliminary data.</text>
</comment>
<dbReference type="Pfam" id="PF01133">
    <property type="entry name" value="ER"/>
    <property type="match status" value="1"/>
</dbReference>
<dbReference type="InterPro" id="IPR035912">
    <property type="entry name" value="EHR_sf"/>
</dbReference>
<proteinExistence type="inferred from homology"/>
<evidence type="ECO:0000313" key="4">
    <source>
        <dbReference type="EMBL" id="CAE8741586.1"/>
    </source>
</evidence>
<dbReference type="PANTHER" id="PTHR12373">
    <property type="entry name" value="ENHANCER OF RUDIMENTARY ERH"/>
    <property type="match status" value="1"/>
</dbReference>
<keyword evidence="2" id="KW-0131">Cell cycle</keyword>
<dbReference type="InterPro" id="IPR000781">
    <property type="entry name" value="ERH"/>
</dbReference>
<dbReference type="OrthoDB" id="7887808at2759"/>